<keyword evidence="1" id="KW-1133">Transmembrane helix</keyword>
<keyword evidence="1" id="KW-0472">Membrane</keyword>
<evidence type="ECO:0000256" key="1">
    <source>
        <dbReference type="SAM" id="Phobius"/>
    </source>
</evidence>
<dbReference type="Proteomes" id="UP000523863">
    <property type="component" value="Unassembled WGS sequence"/>
</dbReference>
<sequence>MLPWDMTSKAYKMAILGSFAFSILGIILAVIGSNVQSQPTMFTAIGLLVVGVFIHIVGLFIRTRDARNYRKTLKQSSQQSPLA</sequence>
<feature type="transmembrane region" description="Helical" evidence="1">
    <location>
        <begin position="12"/>
        <end position="35"/>
    </location>
</feature>
<gene>
    <name evidence="2" type="ORF">BKA12_000083</name>
</gene>
<name>A0A7W9D9W2_9MICC</name>
<dbReference type="EMBL" id="JACHBL010000001">
    <property type="protein sequence ID" value="MBB5597003.1"/>
    <property type="molecule type" value="Genomic_DNA"/>
</dbReference>
<evidence type="ECO:0000313" key="3">
    <source>
        <dbReference type="Proteomes" id="UP000523863"/>
    </source>
</evidence>
<keyword evidence="1" id="KW-0812">Transmembrane</keyword>
<evidence type="ECO:0000313" key="2">
    <source>
        <dbReference type="EMBL" id="MBB5597003.1"/>
    </source>
</evidence>
<keyword evidence="3" id="KW-1185">Reference proteome</keyword>
<dbReference type="AlphaFoldDB" id="A0A7W9D9W2"/>
<reference evidence="2 3" key="1">
    <citation type="submission" date="2020-08" db="EMBL/GenBank/DDBJ databases">
        <title>Sequencing the genomes of 1000 actinobacteria strains.</title>
        <authorList>
            <person name="Klenk H.-P."/>
        </authorList>
    </citation>
    <scope>NUCLEOTIDE SEQUENCE [LARGE SCALE GENOMIC DNA]</scope>
    <source>
        <strain evidence="2 3">DSM 23694</strain>
    </source>
</reference>
<organism evidence="2 3">
    <name type="scientific">Neomicrococcus lactis</name>
    <dbReference type="NCBI Taxonomy" id="732241"/>
    <lineage>
        <taxon>Bacteria</taxon>
        <taxon>Bacillati</taxon>
        <taxon>Actinomycetota</taxon>
        <taxon>Actinomycetes</taxon>
        <taxon>Micrococcales</taxon>
        <taxon>Micrococcaceae</taxon>
        <taxon>Neomicrococcus</taxon>
    </lineage>
</organism>
<comment type="caution">
    <text evidence="2">The sequence shown here is derived from an EMBL/GenBank/DDBJ whole genome shotgun (WGS) entry which is preliminary data.</text>
</comment>
<feature type="transmembrane region" description="Helical" evidence="1">
    <location>
        <begin position="41"/>
        <end position="61"/>
    </location>
</feature>
<accession>A0A7W9D9W2</accession>
<dbReference type="RefSeq" id="WP_183639814.1">
    <property type="nucleotide sequence ID" value="NZ_CANLFI010000002.1"/>
</dbReference>
<proteinExistence type="predicted"/>
<protein>
    <submittedName>
        <fullName evidence="2">Magnesium-transporting ATPase (P-type)</fullName>
    </submittedName>
</protein>